<dbReference type="SUPFAM" id="SSF53098">
    <property type="entry name" value="Ribonuclease H-like"/>
    <property type="match status" value="1"/>
</dbReference>
<evidence type="ECO:0000313" key="2">
    <source>
        <dbReference type="EMBL" id="KAA1080701.1"/>
    </source>
</evidence>
<dbReference type="GO" id="GO:0046983">
    <property type="term" value="F:protein dimerization activity"/>
    <property type="evidence" value="ECO:0007669"/>
    <property type="project" value="InterPro"/>
</dbReference>
<dbReference type="Pfam" id="PF05699">
    <property type="entry name" value="Dimer_Tnp_hAT"/>
    <property type="match status" value="1"/>
</dbReference>
<evidence type="ECO:0000313" key="5">
    <source>
        <dbReference type="Proteomes" id="UP000325313"/>
    </source>
</evidence>
<dbReference type="InterPro" id="IPR012337">
    <property type="entry name" value="RNaseH-like_sf"/>
</dbReference>
<evidence type="ECO:0000313" key="3">
    <source>
        <dbReference type="EMBL" id="KAA1092056.1"/>
    </source>
</evidence>
<dbReference type="Proteomes" id="UP000325313">
    <property type="component" value="Unassembled WGS sequence"/>
</dbReference>
<comment type="caution">
    <text evidence="3">The sequence shown here is derived from an EMBL/GenBank/DDBJ whole genome shotgun (WGS) entry which is preliminary data.</text>
</comment>
<organism evidence="3 5">
    <name type="scientific">Puccinia graminis f. sp. tritici</name>
    <dbReference type="NCBI Taxonomy" id="56615"/>
    <lineage>
        <taxon>Eukaryota</taxon>
        <taxon>Fungi</taxon>
        <taxon>Dikarya</taxon>
        <taxon>Basidiomycota</taxon>
        <taxon>Pucciniomycotina</taxon>
        <taxon>Pucciniomycetes</taxon>
        <taxon>Pucciniales</taxon>
        <taxon>Pucciniaceae</taxon>
        <taxon>Puccinia</taxon>
    </lineage>
</organism>
<keyword evidence="4" id="KW-1185">Reference proteome</keyword>
<dbReference type="PANTHER" id="PTHR23272">
    <property type="entry name" value="BED FINGER-RELATED"/>
    <property type="match status" value="1"/>
</dbReference>
<name>A0A5B0NTS3_PUCGR</name>
<dbReference type="InterPro" id="IPR008906">
    <property type="entry name" value="HATC_C_dom"/>
</dbReference>
<proteinExistence type="predicted"/>
<sequence length="271" mass="30193">MEGDGPKLPMVIYEYIRVLDLLEKKKASARATSLEPMFDPMIKITKKYMDLALSCDTVIIATFLHPAGRMMLFAKRFESHLARITCLIADKFSAREELLKSLTPEPSPPKLSSSASGIHVNLTTDSESEEDGFNFYPTNSESINTNTELDRYNNGDFPLEKKGCHLTWWKAHAKDFPVMGSLARDYLACPASSASVERTFSAAASICASGRSGLAIRTIERSISSHMWLQNRVKLEGMFSDCQAVIDTAEANPKFSKYKSQHLNKAHATKK</sequence>
<evidence type="ECO:0000313" key="4">
    <source>
        <dbReference type="Proteomes" id="UP000324748"/>
    </source>
</evidence>
<dbReference type="Proteomes" id="UP000324748">
    <property type="component" value="Unassembled WGS sequence"/>
</dbReference>
<feature type="domain" description="HAT C-terminal dimerisation" evidence="1">
    <location>
        <begin position="166"/>
        <end position="229"/>
    </location>
</feature>
<gene>
    <name evidence="2" type="ORF">PGT21_017614</name>
    <name evidence="3" type="ORF">PGTUg99_009093</name>
</gene>
<dbReference type="PANTHER" id="PTHR23272:SF161">
    <property type="entry name" value="ZINC FINGER BED DOMAIN-CONTAINING PROTEIN RICESLEEPER 1-LIKE"/>
    <property type="match status" value="1"/>
</dbReference>
<evidence type="ECO:0000259" key="1">
    <source>
        <dbReference type="Pfam" id="PF05699"/>
    </source>
</evidence>
<dbReference type="AlphaFoldDB" id="A0A5B0NTS3"/>
<dbReference type="EMBL" id="VSWC01000131">
    <property type="protein sequence ID" value="KAA1080701.1"/>
    <property type="molecule type" value="Genomic_DNA"/>
</dbReference>
<reference evidence="4 5" key="1">
    <citation type="submission" date="2019-05" db="EMBL/GenBank/DDBJ databases">
        <title>Emergence of the Ug99 lineage of the wheat stem rust pathogen through somatic hybridization.</title>
        <authorList>
            <person name="Li F."/>
            <person name="Upadhyaya N.M."/>
            <person name="Sperschneider J."/>
            <person name="Matny O."/>
            <person name="Nguyen-Phuc H."/>
            <person name="Mago R."/>
            <person name="Raley C."/>
            <person name="Miller M.E."/>
            <person name="Silverstein K.A.T."/>
            <person name="Henningsen E."/>
            <person name="Hirsch C.D."/>
            <person name="Visser B."/>
            <person name="Pretorius Z.A."/>
            <person name="Steffenson B.J."/>
            <person name="Schwessinger B."/>
            <person name="Dodds P.N."/>
            <person name="Figueroa M."/>
        </authorList>
    </citation>
    <scope>NUCLEOTIDE SEQUENCE [LARGE SCALE GENOMIC DNA]</scope>
    <source>
        <strain evidence="2">21-0</strain>
        <strain evidence="3 5">Ug99</strain>
    </source>
</reference>
<dbReference type="EMBL" id="VDEP01000378">
    <property type="protein sequence ID" value="KAA1092056.1"/>
    <property type="molecule type" value="Genomic_DNA"/>
</dbReference>
<protein>
    <recommendedName>
        <fullName evidence="1">HAT C-terminal dimerisation domain-containing protein</fullName>
    </recommendedName>
</protein>
<dbReference type="OrthoDB" id="2506739at2759"/>
<accession>A0A5B0NTS3</accession>